<dbReference type="InterPro" id="IPR013083">
    <property type="entry name" value="Znf_RING/FYVE/PHD"/>
</dbReference>
<dbReference type="InterPro" id="IPR049730">
    <property type="entry name" value="SNF2/RAD54-like_C"/>
</dbReference>
<dbReference type="GO" id="GO:0000785">
    <property type="term" value="C:chromatin"/>
    <property type="evidence" value="ECO:0007669"/>
    <property type="project" value="TreeGrafter"/>
</dbReference>
<dbReference type="SUPFAM" id="SSF54160">
    <property type="entry name" value="Chromo domain-like"/>
    <property type="match status" value="1"/>
</dbReference>
<evidence type="ECO:0000256" key="8">
    <source>
        <dbReference type="ARBA" id="ARBA00022840"/>
    </source>
</evidence>
<dbReference type="InterPro" id="IPR038718">
    <property type="entry name" value="SNF2-like_sf"/>
</dbReference>
<feature type="compositionally biased region" description="Polar residues" evidence="10">
    <location>
        <begin position="1375"/>
        <end position="1405"/>
    </location>
</feature>
<feature type="region of interest" description="Disordered" evidence="10">
    <location>
        <begin position="1330"/>
        <end position="1487"/>
    </location>
</feature>
<dbReference type="InterPro" id="IPR000330">
    <property type="entry name" value="SNF2_N"/>
</dbReference>
<keyword evidence="7" id="KW-0862">Zinc</keyword>
<protein>
    <submittedName>
        <fullName evidence="13">PHD/FYVE-zinc-finger like domain-containing protein</fullName>
    </submittedName>
</protein>
<dbReference type="CDD" id="cd15489">
    <property type="entry name" value="PHD_SF"/>
    <property type="match status" value="1"/>
</dbReference>
<feature type="compositionally biased region" description="Acidic residues" evidence="10">
    <location>
        <begin position="146"/>
        <end position="165"/>
    </location>
</feature>
<dbReference type="CDD" id="cd18793">
    <property type="entry name" value="SF2_C_SNF"/>
    <property type="match status" value="1"/>
</dbReference>
<dbReference type="GO" id="GO:0042393">
    <property type="term" value="F:histone binding"/>
    <property type="evidence" value="ECO:0007669"/>
    <property type="project" value="TreeGrafter"/>
</dbReference>
<dbReference type="Pfam" id="PF15446">
    <property type="entry name" value="zf-PHD-like"/>
    <property type="match status" value="1"/>
</dbReference>
<dbReference type="PROSITE" id="PS51194">
    <property type="entry name" value="HELICASE_CTER"/>
    <property type="match status" value="1"/>
</dbReference>
<proteinExistence type="predicted"/>
<dbReference type="Pfam" id="PF23615">
    <property type="entry name" value="Chromo_MIT1"/>
    <property type="match status" value="1"/>
</dbReference>
<dbReference type="GO" id="GO:0003677">
    <property type="term" value="F:DNA binding"/>
    <property type="evidence" value="ECO:0007669"/>
    <property type="project" value="TreeGrafter"/>
</dbReference>
<dbReference type="InterPro" id="IPR016197">
    <property type="entry name" value="Chromo-like_dom_sf"/>
</dbReference>
<dbReference type="SUPFAM" id="SSF52540">
    <property type="entry name" value="P-loop containing nucleoside triphosphate hydrolases"/>
    <property type="match status" value="2"/>
</dbReference>
<evidence type="ECO:0000256" key="1">
    <source>
        <dbReference type="ARBA" id="ARBA00004123"/>
    </source>
</evidence>
<keyword evidence="3" id="KW-0479">Metal-binding</keyword>
<evidence type="ECO:0000313" key="14">
    <source>
        <dbReference type="Proteomes" id="UP000813444"/>
    </source>
</evidence>
<dbReference type="InterPro" id="IPR001965">
    <property type="entry name" value="Znf_PHD"/>
</dbReference>
<keyword evidence="5" id="KW-0863">Zinc-finger</keyword>
<feature type="domain" description="Helicase C-terminal" evidence="12">
    <location>
        <begin position="1049"/>
        <end position="1208"/>
    </location>
</feature>
<dbReference type="PANTHER" id="PTHR45623:SF17">
    <property type="entry name" value="CHROMODOMAIN-HELICASE-DNA-BINDING PROTEIN 3-RELATED"/>
    <property type="match status" value="1"/>
</dbReference>
<feature type="compositionally biased region" description="Acidic residues" evidence="10">
    <location>
        <begin position="236"/>
        <end position="251"/>
    </location>
</feature>
<dbReference type="Pfam" id="PF23614">
    <property type="entry name" value="DUF7141"/>
    <property type="match status" value="1"/>
</dbReference>
<dbReference type="PANTHER" id="PTHR45623">
    <property type="entry name" value="CHROMODOMAIN-HELICASE-DNA-BINDING PROTEIN 3-RELATED-RELATED"/>
    <property type="match status" value="1"/>
</dbReference>
<dbReference type="GO" id="GO:0008270">
    <property type="term" value="F:zinc ion binding"/>
    <property type="evidence" value="ECO:0007669"/>
    <property type="project" value="UniProtKB-KW"/>
</dbReference>
<dbReference type="Gene3D" id="3.40.50.300">
    <property type="entry name" value="P-loop containing nucleotide triphosphate hydrolases"/>
    <property type="match status" value="1"/>
</dbReference>
<evidence type="ECO:0000256" key="10">
    <source>
        <dbReference type="SAM" id="MobiDB-lite"/>
    </source>
</evidence>
<evidence type="ECO:0000259" key="11">
    <source>
        <dbReference type="PROSITE" id="PS51192"/>
    </source>
</evidence>
<keyword evidence="8" id="KW-0067">ATP-binding</keyword>
<feature type="domain" description="Helicase ATP-binding" evidence="11">
    <location>
        <begin position="744"/>
        <end position="916"/>
    </location>
</feature>
<evidence type="ECO:0000256" key="2">
    <source>
        <dbReference type="ARBA" id="ARBA00011353"/>
    </source>
</evidence>
<dbReference type="CDD" id="cd18660">
    <property type="entry name" value="CD1_tandem"/>
    <property type="match status" value="1"/>
</dbReference>
<comment type="subcellular location">
    <subcellularLocation>
        <location evidence="1">Nucleus</location>
    </subcellularLocation>
</comment>
<dbReference type="SUPFAM" id="SSF57903">
    <property type="entry name" value="FYVE/PHD zinc finger"/>
    <property type="match status" value="1"/>
</dbReference>
<keyword evidence="6" id="KW-0378">Hydrolase</keyword>
<name>A0A8K0WW42_9HYPO</name>
<dbReference type="InterPro" id="IPR056616">
    <property type="entry name" value="Chromo_MIT1"/>
</dbReference>
<evidence type="ECO:0000313" key="13">
    <source>
        <dbReference type="EMBL" id="KAH7326117.1"/>
    </source>
</evidence>
<dbReference type="InterPro" id="IPR041684">
    <property type="entry name" value="Znf-PHD-like"/>
</dbReference>
<evidence type="ECO:0000256" key="6">
    <source>
        <dbReference type="ARBA" id="ARBA00022801"/>
    </source>
</evidence>
<dbReference type="InterPro" id="IPR055565">
    <property type="entry name" value="DUF7141"/>
</dbReference>
<dbReference type="Proteomes" id="UP000813444">
    <property type="component" value="Unassembled WGS sequence"/>
</dbReference>
<sequence length="1487" mass="167639">MDAGDDASLPLELANEGSLFVQDDDFGEEFWSRQDEGDAAPVEEGLGPRIEVRLPEMPHARRHEFVETFSEVVELVRDKIDTGDGPSLYHVAFTDGRDDLISHSELIHSQEGSLALSKFLGNGSMASYRKRKYDSEDDWGSGADSPVEDLMELDDDDADEQDELLDSSRSNRTTRTRTLRSRESKSRTTSRLGSREITEEDEDDEEDELVAAPSGSRRNLRTRPPRQASLYTTADQDPDELLDSQPQPEDDADFFVISDITPLAGRRKGARSRRLQSKRAKPRKSAQGVNRRKSPDSDIEFEAPRRSSRSTRNMSNMQDDTFMDDDESFYVVDTKVKGAPKVATIKEIFPPPPPDSDFATYHMSSCHTCGSSSQRSQLVYCQGCSLSFHKGCIGFRSAREHMATKVGEDHFVLQCRFCIDIYKKKDSLAPEQSKCQGCKKRGRACVPFSAKKTSRQEEKLREENGGVDPITPVSPDLIDNKNNVLLRCVSCHRGWHPKHLSSNDEDAIGTDIVSEAVKDFSVNWQCDECTSATHKIHRLVAWRPTRVLNAEDTKPSFSDVTEDDREYLIKWESRSYFDCSWMPGAWVFGIAAGSMRSTFAKRADSQDLLKFTNKEAIPDEYLIIDIIFIVKMKGHVPRLKTKEEELENIDNVSKVLVKYQGLGYDDVVWDSPPGEDTPELYKAFTDAYHDYLEGKYFPSEPHSRIRDRIKAFQAAEFSEVQQQPAGLRRGKLMGYQVEGLNWLLGNYHQGRSVVLADEMGLGKTVQVVSLVTSLIQDEPKCWPFLIVVPNSTCPNWRREFKQWTPDLRVVTYHGGKEPQELAYKYELFPNGSTDMKAHVVVMSYDSAQDPKTKVLFNTVHWAGLVVDEGQRLKNDQNLLYIALKSMKIPFRLLLTGTPLQNNKRELFNLLQFIDETQDAAKLDEEYEVLDKDTLPKLHEKIRPYFLRRTKAGVLKFLPPMAQIILPVTMTVIQEKLSKSIMAKNPQLIKAVFSNSKMNRSERSSLNNILMQLRKCLCHPFMYSEAIEERHHDAAVIHRNLVEASAKLLLLEIMLPKLKERGHRVLIFSQFLQQLDIVEDFLTGIGFDYRRLDGQISSLEKQRRIDAFNAPDSPIFAFLLSTRAGGVGINLATADTVIIMDPDFNPHQDIQALSRAHRIGQKNKVLCFQLMTKDTVEEKIMQVGRKKMALDHALIESMDDDELAGDDLESILKHGAQALFAEDYQKKSIHYDSASVDKLLDRSQIEQTKTDDKGSAETQFSYARVWANDKSGFEETLNVHEEEAPEPIGSSVWDKILAEREEEARREEERNREVLGRGGRRRAIVNYKTTNLENGPIDGIGPESDDSSDDFAAADSGDNTDDEAGGTKGKKRRLSGSFTHAKSTPSRKSPSASGVNKKTKQTPTRNTKSPATPTRSSRTRTAAKTPTTPTRARGRVQPTPTPRRSRQLSKSKSPASGAGRGRATSTARTQPRDAAPRGQQAKPNGQDL</sequence>
<dbReference type="GO" id="GO:0003682">
    <property type="term" value="F:chromatin binding"/>
    <property type="evidence" value="ECO:0007669"/>
    <property type="project" value="TreeGrafter"/>
</dbReference>
<dbReference type="SMART" id="SM00487">
    <property type="entry name" value="DEXDc"/>
    <property type="match status" value="1"/>
</dbReference>
<feature type="compositionally biased region" description="Low complexity" evidence="10">
    <location>
        <begin position="1406"/>
        <end position="1430"/>
    </location>
</feature>
<evidence type="ECO:0000256" key="5">
    <source>
        <dbReference type="ARBA" id="ARBA00022771"/>
    </source>
</evidence>
<dbReference type="InterPro" id="IPR001650">
    <property type="entry name" value="Helicase_C-like"/>
</dbReference>
<evidence type="ECO:0000259" key="12">
    <source>
        <dbReference type="PROSITE" id="PS51194"/>
    </source>
</evidence>
<dbReference type="Gene3D" id="3.30.40.10">
    <property type="entry name" value="Zinc/RING finger domain, C3HC4 (zinc finger)"/>
    <property type="match status" value="1"/>
</dbReference>
<evidence type="ECO:0000256" key="7">
    <source>
        <dbReference type="ARBA" id="ARBA00022833"/>
    </source>
</evidence>
<dbReference type="SMART" id="SM00249">
    <property type="entry name" value="PHD"/>
    <property type="match status" value="2"/>
</dbReference>
<dbReference type="OrthoDB" id="5857104at2759"/>
<evidence type="ECO:0000256" key="3">
    <source>
        <dbReference type="ARBA" id="ARBA00022723"/>
    </source>
</evidence>
<dbReference type="Pfam" id="PF00271">
    <property type="entry name" value="Helicase_C"/>
    <property type="match status" value="1"/>
</dbReference>
<gene>
    <name evidence="13" type="ORF">B0I35DRAFT_347795</name>
</gene>
<dbReference type="InterPro" id="IPR027417">
    <property type="entry name" value="P-loop_NTPase"/>
</dbReference>
<feature type="compositionally biased region" description="Acidic residues" evidence="10">
    <location>
        <begin position="198"/>
        <end position="209"/>
    </location>
</feature>
<dbReference type="PROSITE" id="PS51192">
    <property type="entry name" value="HELICASE_ATP_BIND_1"/>
    <property type="match status" value="1"/>
</dbReference>
<dbReference type="EMBL" id="JAGPNK010000002">
    <property type="protein sequence ID" value="KAH7326117.1"/>
    <property type="molecule type" value="Genomic_DNA"/>
</dbReference>
<keyword evidence="4" id="KW-0547">Nucleotide-binding</keyword>
<organism evidence="13 14">
    <name type="scientific">Stachybotrys elegans</name>
    <dbReference type="NCBI Taxonomy" id="80388"/>
    <lineage>
        <taxon>Eukaryota</taxon>
        <taxon>Fungi</taxon>
        <taxon>Dikarya</taxon>
        <taxon>Ascomycota</taxon>
        <taxon>Pezizomycotina</taxon>
        <taxon>Sordariomycetes</taxon>
        <taxon>Hypocreomycetidae</taxon>
        <taxon>Hypocreales</taxon>
        <taxon>Stachybotryaceae</taxon>
        <taxon>Stachybotrys</taxon>
    </lineage>
</organism>
<reference evidence="13" key="1">
    <citation type="journal article" date="2021" name="Nat. Commun.">
        <title>Genetic determinants of endophytism in the Arabidopsis root mycobiome.</title>
        <authorList>
            <person name="Mesny F."/>
            <person name="Miyauchi S."/>
            <person name="Thiergart T."/>
            <person name="Pickel B."/>
            <person name="Atanasova L."/>
            <person name="Karlsson M."/>
            <person name="Huettel B."/>
            <person name="Barry K.W."/>
            <person name="Haridas S."/>
            <person name="Chen C."/>
            <person name="Bauer D."/>
            <person name="Andreopoulos W."/>
            <person name="Pangilinan J."/>
            <person name="LaButti K."/>
            <person name="Riley R."/>
            <person name="Lipzen A."/>
            <person name="Clum A."/>
            <person name="Drula E."/>
            <person name="Henrissat B."/>
            <person name="Kohler A."/>
            <person name="Grigoriev I.V."/>
            <person name="Martin F.M."/>
            <person name="Hacquard S."/>
        </authorList>
    </citation>
    <scope>NUCLEOTIDE SEQUENCE</scope>
    <source>
        <strain evidence="13">MPI-CAGE-CH-0235</strain>
    </source>
</reference>
<feature type="compositionally biased region" description="Basic residues" evidence="10">
    <location>
        <begin position="265"/>
        <end position="284"/>
    </location>
</feature>
<keyword evidence="14" id="KW-1185">Reference proteome</keyword>
<feature type="region of interest" description="Disordered" evidence="10">
    <location>
        <begin position="130"/>
        <end position="251"/>
    </location>
</feature>
<keyword evidence="9" id="KW-0539">Nucleus</keyword>
<dbReference type="Pfam" id="PF00176">
    <property type="entry name" value="SNF2-rel_dom"/>
    <property type="match status" value="1"/>
</dbReference>
<dbReference type="GO" id="GO:0016887">
    <property type="term" value="F:ATP hydrolysis activity"/>
    <property type="evidence" value="ECO:0007669"/>
    <property type="project" value="TreeGrafter"/>
</dbReference>
<evidence type="ECO:0000256" key="4">
    <source>
        <dbReference type="ARBA" id="ARBA00022741"/>
    </source>
</evidence>
<comment type="subunit">
    <text evidence="2">Component of the NuA4 histone acetyltransferase complex.</text>
</comment>
<dbReference type="GO" id="GO:0005524">
    <property type="term" value="F:ATP binding"/>
    <property type="evidence" value="ECO:0007669"/>
    <property type="project" value="UniProtKB-KW"/>
</dbReference>
<dbReference type="SMART" id="SM00490">
    <property type="entry name" value="HELICc"/>
    <property type="match status" value="1"/>
</dbReference>
<dbReference type="GO" id="GO:0140658">
    <property type="term" value="F:ATP-dependent chromatin remodeler activity"/>
    <property type="evidence" value="ECO:0007669"/>
    <property type="project" value="TreeGrafter"/>
</dbReference>
<comment type="caution">
    <text evidence="13">The sequence shown here is derived from an EMBL/GenBank/DDBJ whole genome shotgun (WGS) entry which is preliminary data.</text>
</comment>
<dbReference type="InterPro" id="IPR014001">
    <property type="entry name" value="Helicase_ATP-bd"/>
</dbReference>
<dbReference type="GO" id="GO:0005634">
    <property type="term" value="C:nucleus"/>
    <property type="evidence" value="ECO:0007669"/>
    <property type="project" value="UniProtKB-SubCell"/>
</dbReference>
<dbReference type="Gene3D" id="3.40.50.10810">
    <property type="entry name" value="Tandem AAA-ATPase domain"/>
    <property type="match status" value="1"/>
</dbReference>
<feature type="region of interest" description="Disordered" evidence="10">
    <location>
        <begin position="265"/>
        <end position="320"/>
    </location>
</feature>
<dbReference type="CDD" id="cd17919">
    <property type="entry name" value="DEXHc_Snf"/>
    <property type="match status" value="1"/>
</dbReference>
<accession>A0A8K0WW42</accession>
<evidence type="ECO:0000256" key="9">
    <source>
        <dbReference type="ARBA" id="ARBA00023242"/>
    </source>
</evidence>
<dbReference type="InterPro" id="IPR011011">
    <property type="entry name" value="Znf_FYVE_PHD"/>
</dbReference>